<dbReference type="Proteomes" id="UP000464620">
    <property type="component" value="Chromosome B09"/>
</dbReference>
<sequence length="150" mass="16265">MLVLLLRLIIFSLLTLCSLLTHLIFSFIASAIVLLIQAIKVPSEAIHGGFQLVAEALRACLDVMFQLIIEGISLLLSSLLDAIKESIKGSMSATGSAIGEVAEKLKTSIEEGLQNLPELIEELADFVSKVIQELWNNYVDSVAQVLENNG</sequence>
<dbReference type="AlphaFoldDB" id="A0A6B9V5K0"/>
<proteinExistence type="predicted"/>
<evidence type="ECO:0000313" key="2">
    <source>
        <dbReference type="Proteomes" id="UP000464620"/>
    </source>
</evidence>
<reference evidence="1 2" key="1">
    <citation type="submission" date="2020-01" db="EMBL/GenBank/DDBJ databases">
        <title>Genome sequence of Arachis hypogaea, cultivar Shitouqi.</title>
        <authorList>
            <person name="Zhuang W."/>
            <person name="Chen H."/>
            <person name="Varshney R."/>
            <person name="Wang D."/>
            <person name="Ming R."/>
        </authorList>
    </citation>
    <scope>NUCLEOTIDE SEQUENCE [LARGE SCALE GENOMIC DNA]</scope>
    <source>
        <tissue evidence="1">Young leaf</tissue>
    </source>
</reference>
<accession>A0A6B9V5K0</accession>
<protein>
    <submittedName>
        <fullName evidence="1">Uncharacterized protein</fullName>
    </submittedName>
</protein>
<evidence type="ECO:0000313" key="1">
    <source>
        <dbReference type="EMBL" id="QHN76607.1"/>
    </source>
</evidence>
<organism evidence="1 2">
    <name type="scientific">Arachis hypogaea</name>
    <name type="common">Peanut</name>
    <dbReference type="NCBI Taxonomy" id="3818"/>
    <lineage>
        <taxon>Eukaryota</taxon>
        <taxon>Viridiplantae</taxon>
        <taxon>Streptophyta</taxon>
        <taxon>Embryophyta</taxon>
        <taxon>Tracheophyta</taxon>
        <taxon>Spermatophyta</taxon>
        <taxon>Magnoliopsida</taxon>
        <taxon>eudicotyledons</taxon>
        <taxon>Gunneridae</taxon>
        <taxon>Pentapetalae</taxon>
        <taxon>rosids</taxon>
        <taxon>fabids</taxon>
        <taxon>Fabales</taxon>
        <taxon>Fabaceae</taxon>
        <taxon>Papilionoideae</taxon>
        <taxon>50 kb inversion clade</taxon>
        <taxon>dalbergioids sensu lato</taxon>
        <taxon>Dalbergieae</taxon>
        <taxon>Pterocarpus clade</taxon>
        <taxon>Arachis</taxon>
    </lineage>
</organism>
<name>A0A6B9V5K0_ARAHY</name>
<dbReference type="SMR" id="A0A6B9V5K0"/>
<gene>
    <name evidence="1" type="ORF">DS421_19g645370</name>
</gene>
<dbReference type="Gene3D" id="1.20.120.20">
    <property type="entry name" value="Apolipoprotein"/>
    <property type="match status" value="1"/>
</dbReference>
<dbReference type="EMBL" id="CP031001">
    <property type="protein sequence ID" value="QHN76607.1"/>
    <property type="molecule type" value="Genomic_DNA"/>
</dbReference>
<dbReference type="Gramene" id="arahy.Tifrunner.gnm2.ann2.Ah19g125700.1">
    <property type="protein sequence ID" value="arahy.Tifrunner.gnm2.ann2.Ah19g125700.1-CDS-1"/>
    <property type="gene ID" value="arahy.Tifrunner.gnm2.ann2.Ah19g125700"/>
</dbReference>